<dbReference type="RefSeq" id="WP_284349998.1">
    <property type="nucleotide sequence ID" value="NZ_BRXS01000003.1"/>
</dbReference>
<name>A0AA37VAK8_9BACT</name>
<keyword evidence="6" id="KW-0812">Transmembrane</keyword>
<keyword evidence="4" id="KW-0807">Transducer</keyword>
<dbReference type="Proteomes" id="UP001161325">
    <property type="component" value="Unassembled WGS sequence"/>
</dbReference>
<evidence type="ECO:0000256" key="6">
    <source>
        <dbReference type="SAM" id="Phobius"/>
    </source>
</evidence>
<dbReference type="GO" id="GO:0006935">
    <property type="term" value="P:chemotaxis"/>
    <property type="evidence" value="ECO:0007669"/>
    <property type="project" value="UniProtKB-KW"/>
</dbReference>
<comment type="caution">
    <text evidence="9">The sequence shown here is derived from an EMBL/GenBank/DDBJ whole genome shotgun (WGS) entry which is preliminary data.</text>
</comment>
<dbReference type="AlphaFoldDB" id="A0AA37VAK8"/>
<dbReference type="Gene3D" id="1.10.287.950">
    <property type="entry name" value="Methyl-accepting chemotaxis protein"/>
    <property type="match status" value="1"/>
</dbReference>
<feature type="compositionally biased region" description="Low complexity" evidence="5">
    <location>
        <begin position="708"/>
        <end position="721"/>
    </location>
</feature>
<reference evidence="9" key="1">
    <citation type="submission" date="2022-08" db="EMBL/GenBank/DDBJ databases">
        <title>Draft genome sequencing of Roseisolibacter agri AW1220.</title>
        <authorList>
            <person name="Tobiishi Y."/>
            <person name="Tonouchi A."/>
        </authorList>
    </citation>
    <scope>NUCLEOTIDE SEQUENCE</scope>
    <source>
        <strain evidence="9">AW1220</strain>
    </source>
</reference>
<feature type="domain" description="HAMP" evidence="8">
    <location>
        <begin position="213"/>
        <end position="265"/>
    </location>
</feature>
<feature type="region of interest" description="Disordered" evidence="5">
    <location>
        <begin position="441"/>
        <end position="464"/>
    </location>
</feature>
<dbReference type="Gene3D" id="1.20.120.1530">
    <property type="match status" value="1"/>
</dbReference>
<dbReference type="GO" id="GO:0007165">
    <property type="term" value="P:signal transduction"/>
    <property type="evidence" value="ECO:0007669"/>
    <property type="project" value="UniProtKB-KW"/>
</dbReference>
<evidence type="ECO:0000256" key="4">
    <source>
        <dbReference type="PROSITE-ProRule" id="PRU00284"/>
    </source>
</evidence>
<feature type="domain" description="Methyl-accepting transducer" evidence="7">
    <location>
        <begin position="400"/>
        <end position="629"/>
    </location>
</feature>
<dbReference type="SUPFAM" id="SSF158472">
    <property type="entry name" value="HAMP domain-like"/>
    <property type="match status" value="1"/>
</dbReference>
<accession>A0AA37VAK8</accession>
<dbReference type="PANTHER" id="PTHR43531:SF14">
    <property type="entry name" value="METHYL-ACCEPTING CHEMOTAXIS PROTEIN I-RELATED"/>
    <property type="match status" value="1"/>
</dbReference>
<dbReference type="PROSITE" id="PS50885">
    <property type="entry name" value="HAMP"/>
    <property type="match status" value="2"/>
</dbReference>
<keyword evidence="2" id="KW-0488">Methylation</keyword>
<dbReference type="FunFam" id="1.10.287.950:FF:000001">
    <property type="entry name" value="Methyl-accepting chemotaxis sensory transducer"/>
    <property type="match status" value="1"/>
</dbReference>
<evidence type="ECO:0000256" key="5">
    <source>
        <dbReference type="SAM" id="MobiDB-lite"/>
    </source>
</evidence>
<evidence type="ECO:0000256" key="3">
    <source>
        <dbReference type="ARBA" id="ARBA00029447"/>
    </source>
</evidence>
<dbReference type="PROSITE" id="PS50111">
    <property type="entry name" value="CHEMOTAXIS_TRANSDUC_2"/>
    <property type="match status" value="1"/>
</dbReference>
<dbReference type="Pfam" id="PF18947">
    <property type="entry name" value="HAMP_2"/>
    <property type="match status" value="1"/>
</dbReference>
<evidence type="ECO:0000256" key="1">
    <source>
        <dbReference type="ARBA" id="ARBA00004370"/>
    </source>
</evidence>
<dbReference type="Gene3D" id="6.10.340.10">
    <property type="match status" value="1"/>
</dbReference>
<dbReference type="InterPro" id="IPR004089">
    <property type="entry name" value="MCPsignal_dom"/>
</dbReference>
<dbReference type="GO" id="GO:0005886">
    <property type="term" value="C:plasma membrane"/>
    <property type="evidence" value="ECO:0007669"/>
    <property type="project" value="TreeGrafter"/>
</dbReference>
<feature type="region of interest" description="Disordered" evidence="5">
    <location>
        <begin position="653"/>
        <end position="747"/>
    </location>
</feature>
<gene>
    <name evidence="9" type="ORF">rosag_20560</name>
</gene>
<comment type="subcellular location">
    <subcellularLocation>
        <location evidence="1">Membrane</location>
    </subcellularLocation>
</comment>
<evidence type="ECO:0000313" key="10">
    <source>
        <dbReference type="Proteomes" id="UP001161325"/>
    </source>
</evidence>
<sequence length="747" mass="77341">MRWFRNLPLARKLAASFAVLIALTGALGVLALRGTSRVNDVAVDLGKHWLPSVRYSLAVSKASADYRGAEALTVASHESVDIDGYTAEMGVYQETIDTELKKLGPTLTSKDDSAAFADFKTSWAAYRETSAKVVEFAKANADTSALELLSGDSQSQFDAATAALGRIVDAAEEGSKKQVAFGAATFTVTQRSVVGAVAFCILFGVFVAFGLSRDISRPMREITAKMRLLALGDTDQQVKIDTKDEVGMLAASFREIVAAQVELAGAAQRVAAGDVSVPITPRSDADVLSHSFAQVQTSLQALITEGGAVVAAAQRGELSARGDAEKFAGAYRELVEGMNGTLAAVAAPVAEVNAVLERVAERDMRARMTGTYSGEFEALKGRLNRTVANLDAALSQVAASAEQVAGASGEIASGSAALAQGSSQQAGSLEEVSASLHELASTAKQNASNAQQARGMAENARSGAAAGVSSMEKLSGAVTRIKQSSDSTAKIVKTIDEIAFQTNLLALNAAVEAARAGDAGRGFAVVAEEVRALALRSAEAARNTGALIEESVRNADEGVSLNAEVLHHLQRINADVAKVSEVMAEIAAASEQQDQGVGQINGGLEAMNTVTQQVAASAEQSSSAAIEMSSQSEAMRELVGTFQLSETTVRRVAPAAAPAAPSAEPPASRPARPARPAARQAATPPRRAAAPARPTPVRGSAPVPPARPAAAAPQAPQVQLPTGRLSADPARLIPFDDDDSDDALQGF</sequence>
<protein>
    <recommendedName>
        <fullName evidence="11">Methyl-accepting chemotaxis protein</fullName>
    </recommendedName>
</protein>
<keyword evidence="6" id="KW-1133">Transmembrane helix</keyword>
<keyword evidence="10" id="KW-1185">Reference proteome</keyword>
<evidence type="ECO:0000313" key="9">
    <source>
        <dbReference type="EMBL" id="GLC25543.1"/>
    </source>
</evidence>
<dbReference type="InterPro" id="IPR024478">
    <property type="entry name" value="HlyB_4HB_MCP"/>
</dbReference>
<proteinExistence type="inferred from homology"/>
<dbReference type="PANTHER" id="PTHR43531">
    <property type="entry name" value="PROTEIN ICFG"/>
    <property type="match status" value="1"/>
</dbReference>
<dbReference type="Pfam" id="PF00672">
    <property type="entry name" value="HAMP"/>
    <property type="match status" value="1"/>
</dbReference>
<dbReference type="EMBL" id="BRXS01000003">
    <property type="protein sequence ID" value="GLC25543.1"/>
    <property type="molecule type" value="Genomic_DNA"/>
</dbReference>
<organism evidence="9 10">
    <name type="scientific">Roseisolibacter agri</name>
    <dbReference type="NCBI Taxonomy" id="2014610"/>
    <lineage>
        <taxon>Bacteria</taxon>
        <taxon>Pseudomonadati</taxon>
        <taxon>Gemmatimonadota</taxon>
        <taxon>Gemmatimonadia</taxon>
        <taxon>Gemmatimonadales</taxon>
        <taxon>Gemmatimonadaceae</taxon>
        <taxon>Roseisolibacter</taxon>
    </lineage>
</organism>
<feature type="compositionally biased region" description="Acidic residues" evidence="5">
    <location>
        <begin position="735"/>
        <end position="747"/>
    </location>
</feature>
<evidence type="ECO:0000256" key="2">
    <source>
        <dbReference type="ARBA" id="ARBA00022481"/>
    </source>
</evidence>
<dbReference type="InterPro" id="IPR051310">
    <property type="entry name" value="MCP_chemotaxis"/>
</dbReference>
<dbReference type="Pfam" id="PF12729">
    <property type="entry name" value="4HB_MCP_1"/>
    <property type="match status" value="1"/>
</dbReference>
<feature type="domain" description="HAMP" evidence="8">
    <location>
        <begin position="343"/>
        <end position="395"/>
    </location>
</feature>
<comment type="similarity">
    <text evidence="3">Belongs to the methyl-accepting chemotaxis (MCP) protein family.</text>
</comment>
<dbReference type="GO" id="GO:0004888">
    <property type="term" value="F:transmembrane signaling receptor activity"/>
    <property type="evidence" value="ECO:0007669"/>
    <property type="project" value="TreeGrafter"/>
</dbReference>
<dbReference type="Pfam" id="PF00015">
    <property type="entry name" value="MCPsignal"/>
    <property type="match status" value="1"/>
</dbReference>
<feature type="compositionally biased region" description="Low complexity" evidence="5">
    <location>
        <begin position="669"/>
        <end position="698"/>
    </location>
</feature>
<evidence type="ECO:0000259" key="8">
    <source>
        <dbReference type="PROSITE" id="PS50885"/>
    </source>
</evidence>
<dbReference type="CDD" id="cd06225">
    <property type="entry name" value="HAMP"/>
    <property type="match status" value="1"/>
</dbReference>
<dbReference type="SUPFAM" id="SSF58104">
    <property type="entry name" value="Methyl-accepting chemotaxis protein (MCP) signaling domain"/>
    <property type="match status" value="1"/>
</dbReference>
<keyword evidence="6" id="KW-0472">Membrane</keyword>
<dbReference type="SMART" id="SM00304">
    <property type="entry name" value="HAMP"/>
    <property type="match status" value="3"/>
</dbReference>
<dbReference type="SMART" id="SM00283">
    <property type="entry name" value="MA"/>
    <property type="match status" value="1"/>
</dbReference>
<feature type="compositionally biased region" description="Polar residues" evidence="5">
    <location>
        <begin position="442"/>
        <end position="452"/>
    </location>
</feature>
<feature type="transmembrane region" description="Helical" evidence="6">
    <location>
        <begin position="193"/>
        <end position="211"/>
    </location>
</feature>
<evidence type="ECO:0000259" key="7">
    <source>
        <dbReference type="PROSITE" id="PS50111"/>
    </source>
</evidence>
<evidence type="ECO:0008006" key="11">
    <source>
        <dbReference type="Google" id="ProtNLM"/>
    </source>
</evidence>
<dbReference type="InterPro" id="IPR003660">
    <property type="entry name" value="HAMP_dom"/>
</dbReference>
<feature type="compositionally biased region" description="Low complexity" evidence="5">
    <location>
        <begin position="653"/>
        <end position="662"/>
    </location>
</feature>